<organism evidence="1 2">
    <name type="scientific">Neocallimastix californiae</name>
    <dbReference type="NCBI Taxonomy" id="1754190"/>
    <lineage>
        <taxon>Eukaryota</taxon>
        <taxon>Fungi</taxon>
        <taxon>Fungi incertae sedis</taxon>
        <taxon>Chytridiomycota</taxon>
        <taxon>Chytridiomycota incertae sedis</taxon>
        <taxon>Neocallimastigomycetes</taxon>
        <taxon>Neocallimastigales</taxon>
        <taxon>Neocallimastigaceae</taxon>
        <taxon>Neocallimastix</taxon>
    </lineage>
</organism>
<reference evidence="1 2" key="1">
    <citation type="submission" date="2016-08" db="EMBL/GenBank/DDBJ databases">
        <title>A Parts List for Fungal Cellulosomes Revealed by Comparative Genomics.</title>
        <authorList>
            <consortium name="DOE Joint Genome Institute"/>
            <person name="Haitjema C.H."/>
            <person name="Gilmore S.P."/>
            <person name="Henske J.K."/>
            <person name="Solomon K.V."/>
            <person name="De Groot R."/>
            <person name="Kuo A."/>
            <person name="Mondo S.J."/>
            <person name="Salamov A.A."/>
            <person name="Labutti K."/>
            <person name="Zhao Z."/>
            <person name="Chiniquy J."/>
            <person name="Barry K."/>
            <person name="Brewer H.M."/>
            <person name="Purvine S.O."/>
            <person name="Wright A.T."/>
            <person name="Boxma B."/>
            <person name="Van Alen T."/>
            <person name="Hackstein J.H."/>
            <person name="Baker S.E."/>
            <person name="Grigoriev I.V."/>
            <person name="O'Malley M.A."/>
        </authorList>
    </citation>
    <scope>NUCLEOTIDE SEQUENCE [LARGE SCALE GENOMIC DNA]</scope>
    <source>
        <strain evidence="1 2">G1</strain>
    </source>
</reference>
<comment type="caution">
    <text evidence="1">The sequence shown here is derived from an EMBL/GenBank/DDBJ whole genome shotgun (WGS) entry which is preliminary data.</text>
</comment>
<evidence type="ECO:0000313" key="2">
    <source>
        <dbReference type="Proteomes" id="UP000193920"/>
    </source>
</evidence>
<dbReference type="OrthoDB" id="10381943at2759"/>
<accession>A0A1Y2CH07</accession>
<keyword evidence="2" id="KW-1185">Reference proteome</keyword>
<gene>
    <name evidence="1" type="ORF">LY90DRAFT_703454</name>
</gene>
<proteinExistence type="predicted"/>
<dbReference type="AlphaFoldDB" id="A0A1Y2CH07"/>
<protein>
    <submittedName>
        <fullName evidence="1">Uncharacterized protein</fullName>
    </submittedName>
</protein>
<dbReference type="Proteomes" id="UP000193920">
    <property type="component" value="Unassembled WGS sequence"/>
</dbReference>
<name>A0A1Y2CH07_9FUNG</name>
<sequence>MGNVVSNAKAKNVEISVPSEPPKAPEEGETLKYQPSEALLSLWENIAPGTLNQNIALYIYKPYSLITIEDKDSFEGYEDIELVDGQKAYQVLVIWDGTDGNIKVCELVTGENAGKLVALSYGALKAYIGKTMKDLIETAEKFTWEDEEEDMMTLFTETFGKF</sequence>
<evidence type="ECO:0000313" key="1">
    <source>
        <dbReference type="EMBL" id="ORY46197.1"/>
    </source>
</evidence>
<dbReference type="EMBL" id="MCOG01000109">
    <property type="protein sequence ID" value="ORY46197.1"/>
    <property type="molecule type" value="Genomic_DNA"/>
</dbReference>